<dbReference type="InterPro" id="IPR050345">
    <property type="entry name" value="Aliph_Amidase/BUP"/>
</dbReference>
<protein>
    <recommendedName>
        <fullName evidence="3">Carbon-nitrogen hydrolase</fullName>
    </recommendedName>
</protein>
<sequence length="383" mass="41515">MFNRLVHRSLRRLALPGLIGASLIAFLFAWTQIRPVELFLSDLRAEVALNVGNDAGRGNLLGIEPRLYPGDYQSAGRLYLKLQGHLREAREQGLLNAKTIVVFPEHIGTWLVAANAKPHVYSADTLLEATHWLIASRPFDYLSALLSSEAREDYKAAVFKMHADYMAENYQQVFGSLASEFGVTIVAGSILLPTPSLVDGQLLPGTGPLYNVSLTFDRDGRPLGLPQRKVFPIKSELAFTEPGQTSQLGVLQSPAGRLGVLLGADSLQESSYAPLALASSQLLVVPAFLRGAGQWQALWEGLDGSLPGDDMPEPGELTEEQAWHQLALGGQIGKSGAIAGMTVFSRGKLWDLDTDGRSFIALPGQTPQGIHDSDVAQLLNLWL</sequence>
<reference evidence="1 2" key="1">
    <citation type="submission" date="2016-10" db="EMBL/GenBank/DDBJ databases">
        <authorList>
            <person name="de Groot N.N."/>
        </authorList>
    </citation>
    <scope>NUCLEOTIDE SEQUENCE [LARGE SCALE GENOMIC DNA]</scope>
    <source>
        <strain evidence="1 2">JCM 19513</strain>
    </source>
</reference>
<gene>
    <name evidence="1" type="ORF">SAMN05216214_11461</name>
</gene>
<dbReference type="SUPFAM" id="SSF56317">
    <property type="entry name" value="Carbon-nitrogen hydrolase"/>
    <property type="match status" value="1"/>
</dbReference>
<evidence type="ECO:0000313" key="2">
    <source>
        <dbReference type="Proteomes" id="UP000185766"/>
    </source>
</evidence>
<dbReference type="GO" id="GO:0016811">
    <property type="term" value="F:hydrolase activity, acting on carbon-nitrogen (but not peptide) bonds, in linear amides"/>
    <property type="evidence" value="ECO:0007669"/>
    <property type="project" value="TreeGrafter"/>
</dbReference>
<dbReference type="Proteomes" id="UP000185766">
    <property type="component" value="Unassembled WGS sequence"/>
</dbReference>
<dbReference type="RefSeq" id="WP_235821650.1">
    <property type="nucleotide sequence ID" value="NZ_FOAS01000014.1"/>
</dbReference>
<proteinExistence type="predicted"/>
<accession>A0A1H7RA50</accession>
<dbReference type="STRING" id="1429083.GCA_001885685_03194"/>
<organism evidence="1 2">
    <name type="scientific">Atopomonas hussainii</name>
    <dbReference type="NCBI Taxonomy" id="1429083"/>
    <lineage>
        <taxon>Bacteria</taxon>
        <taxon>Pseudomonadati</taxon>
        <taxon>Pseudomonadota</taxon>
        <taxon>Gammaproteobacteria</taxon>
        <taxon>Pseudomonadales</taxon>
        <taxon>Pseudomonadaceae</taxon>
        <taxon>Atopomonas</taxon>
    </lineage>
</organism>
<dbReference type="InterPro" id="IPR036526">
    <property type="entry name" value="C-N_Hydrolase_sf"/>
</dbReference>
<dbReference type="AlphaFoldDB" id="A0A1H7RA50"/>
<evidence type="ECO:0008006" key="3">
    <source>
        <dbReference type="Google" id="ProtNLM"/>
    </source>
</evidence>
<keyword evidence="2" id="KW-1185">Reference proteome</keyword>
<dbReference type="Gene3D" id="3.60.110.10">
    <property type="entry name" value="Carbon-nitrogen hydrolase"/>
    <property type="match status" value="1"/>
</dbReference>
<dbReference type="PANTHER" id="PTHR43674:SF13">
    <property type="entry name" value="CN HYDROLASE DOMAIN-CONTAINING PROTEIN"/>
    <property type="match status" value="1"/>
</dbReference>
<name>A0A1H7RA50_9GAMM</name>
<dbReference type="PANTHER" id="PTHR43674">
    <property type="entry name" value="NITRILASE C965.09-RELATED"/>
    <property type="match status" value="1"/>
</dbReference>
<evidence type="ECO:0000313" key="1">
    <source>
        <dbReference type="EMBL" id="SEL56845.1"/>
    </source>
</evidence>
<dbReference type="EMBL" id="FOAS01000014">
    <property type="protein sequence ID" value="SEL56845.1"/>
    <property type="molecule type" value="Genomic_DNA"/>
</dbReference>